<dbReference type="Gene3D" id="1.10.3300.10">
    <property type="entry name" value="Jann2411-like domain"/>
    <property type="match status" value="1"/>
</dbReference>
<protein>
    <recommendedName>
        <fullName evidence="1">Zinc finger CGNR domain-containing protein</fullName>
    </recommendedName>
</protein>
<dbReference type="Pfam" id="PF07336">
    <property type="entry name" value="ABATE"/>
    <property type="match status" value="1"/>
</dbReference>
<reference evidence="2 3" key="1">
    <citation type="submission" date="2021-03" db="EMBL/GenBank/DDBJ databases">
        <title>Antimicrobial resistance genes in bacteria isolated from Japanese honey, and their potential for conferring macrolide and lincosamide resistance in the American foulbrood pathogen Paenibacillus larvae.</title>
        <authorList>
            <person name="Okamoto M."/>
            <person name="Kumagai M."/>
            <person name="Kanamori H."/>
            <person name="Takamatsu D."/>
        </authorList>
    </citation>
    <scope>NUCLEOTIDE SEQUENCE [LARGE SCALE GENOMIC DNA]</scope>
    <source>
        <strain evidence="2 3">J34TS1</strain>
    </source>
</reference>
<dbReference type="AlphaFoldDB" id="A0A919YBE6"/>
<feature type="domain" description="Zinc finger CGNR" evidence="1">
    <location>
        <begin position="141"/>
        <end position="184"/>
    </location>
</feature>
<dbReference type="InterPro" id="IPR010852">
    <property type="entry name" value="ABATE"/>
</dbReference>
<organism evidence="2 3">
    <name type="scientific">Paenibacillus azoreducens</name>
    <dbReference type="NCBI Taxonomy" id="116718"/>
    <lineage>
        <taxon>Bacteria</taxon>
        <taxon>Bacillati</taxon>
        <taxon>Bacillota</taxon>
        <taxon>Bacilli</taxon>
        <taxon>Bacillales</taxon>
        <taxon>Paenibacillaceae</taxon>
        <taxon>Paenibacillus</taxon>
    </lineage>
</organism>
<evidence type="ECO:0000313" key="3">
    <source>
        <dbReference type="Proteomes" id="UP000682811"/>
    </source>
</evidence>
<name>A0A919YBE6_9BACL</name>
<dbReference type="Pfam" id="PF11706">
    <property type="entry name" value="zf-CGNR"/>
    <property type="match status" value="1"/>
</dbReference>
<dbReference type="EMBL" id="BORT01000001">
    <property type="protein sequence ID" value="GIO45442.1"/>
    <property type="molecule type" value="Genomic_DNA"/>
</dbReference>
<dbReference type="SUPFAM" id="SSF160904">
    <property type="entry name" value="Jann2411-like"/>
    <property type="match status" value="1"/>
</dbReference>
<dbReference type="PANTHER" id="PTHR35525:SF3">
    <property type="entry name" value="BLL6575 PROTEIN"/>
    <property type="match status" value="1"/>
</dbReference>
<gene>
    <name evidence="2" type="ORF">J34TS1_02070</name>
</gene>
<evidence type="ECO:0000259" key="1">
    <source>
        <dbReference type="Pfam" id="PF11706"/>
    </source>
</evidence>
<dbReference type="RefSeq" id="WP_194235331.1">
    <property type="nucleotide sequence ID" value="NZ_AP025343.1"/>
</dbReference>
<evidence type="ECO:0000313" key="2">
    <source>
        <dbReference type="EMBL" id="GIO45442.1"/>
    </source>
</evidence>
<dbReference type="PANTHER" id="PTHR35525">
    <property type="entry name" value="BLL6575 PROTEIN"/>
    <property type="match status" value="1"/>
</dbReference>
<accession>A0A919YBE6</accession>
<dbReference type="Proteomes" id="UP000682811">
    <property type="component" value="Unassembled WGS sequence"/>
</dbReference>
<dbReference type="InterPro" id="IPR021005">
    <property type="entry name" value="Znf_CGNR"/>
</dbReference>
<comment type="caution">
    <text evidence="2">The sequence shown here is derived from an EMBL/GenBank/DDBJ whole genome shotgun (WGS) entry which is preliminary data.</text>
</comment>
<sequence>MGTDFEELEMIADFYNTHDRRMRFENDPGVEHLNRPEDLKRWLERYHLISKEDEVNDQDLNIAIQLRNETRKMIVNNVFDGQGDAADTLKELNELLNSFNFTFRFTGEHEELLPLQRGGRKGLGHLLVLIFELRRQKMWNRIRVCSAADCQWVFVDRSRPGTGKWCTMKACGNRAKNKAYRERKKTEGHSC</sequence>
<keyword evidence="3" id="KW-1185">Reference proteome</keyword>
<dbReference type="InterPro" id="IPR023286">
    <property type="entry name" value="ABATE_dom_sf"/>
</dbReference>
<proteinExistence type="predicted"/>